<dbReference type="Proteomes" id="UP000250003">
    <property type="component" value="Chromosome"/>
</dbReference>
<keyword evidence="5" id="KW-1185">Reference proteome</keyword>
<name>A0A2Z4U8J5_9FIRM</name>
<accession>A0A2Z4U8J5</accession>
<sequence length="232" mass="25616">MQKKWLKGIMALCMLCAVYLLAGEGALLVGKTAGGSRGSIVIDSGHGGIDPGVVGIGKLEEKDVNLKIAGYLAEYLKKEGYETVMTRESDKGLYEEDSRNKKVQDMQNRCALIKETKPLLTVSIHQNSYPDQSVCGPQVFYYSGSVKGAQLAKCIQQELNTQLEAKRPRVEKANQTYYLLKRSEGILNIVETGFLTNPREAELLGTKKYQKKCAKAICDGILNFLKTVEKEA</sequence>
<dbReference type="GO" id="GO:0008745">
    <property type="term" value="F:N-acetylmuramoyl-L-alanine amidase activity"/>
    <property type="evidence" value="ECO:0007669"/>
    <property type="project" value="InterPro"/>
</dbReference>
<dbReference type="AlphaFoldDB" id="A0A2Z4U8J5"/>
<dbReference type="GO" id="GO:0030288">
    <property type="term" value="C:outer membrane-bounded periplasmic space"/>
    <property type="evidence" value="ECO:0007669"/>
    <property type="project" value="TreeGrafter"/>
</dbReference>
<protein>
    <submittedName>
        <fullName evidence="4">N-acetylmuramoyl-L-alanine amidase</fullName>
    </submittedName>
</protein>
<organism evidence="4 5">
    <name type="scientific">Blautia argi</name>
    <dbReference type="NCBI Taxonomy" id="1912897"/>
    <lineage>
        <taxon>Bacteria</taxon>
        <taxon>Bacillati</taxon>
        <taxon>Bacillota</taxon>
        <taxon>Clostridia</taxon>
        <taxon>Lachnospirales</taxon>
        <taxon>Lachnospiraceae</taxon>
        <taxon>Blautia</taxon>
    </lineage>
</organism>
<dbReference type="GO" id="GO:0009253">
    <property type="term" value="P:peptidoglycan catabolic process"/>
    <property type="evidence" value="ECO:0007669"/>
    <property type="project" value="InterPro"/>
</dbReference>
<proteinExistence type="predicted"/>
<evidence type="ECO:0000313" key="5">
    <source>
        <dbReference type="Proteomes" id="UP000250003"/>
    </source>
</evidence>
<dbReference type="PANTHER" id="PTHR30404">
    <property type="entry name" value="N-ACETYLMURAMOYL-L-ALANINE AMIDASE"/>
    <property type="match status" value="1"/>
</dbReference>
<dbReference type="Pfam" id="PF01520">
    <property type="entry name" value="Amidase_3"/>
    <property type="match status" value="1"/>
</dbReference>
<evidence type="ECO:0000313" key="4">
    <source>
        <dbReference type="EMBL" id="AWY97149.1"/>
    </source>
</evidence>
<feature type="chain" id="PRO_5039266697" evidence="2">
    <location>
        <begin position="23"/>
        <end position="232"/>
    </location>
</feature>
<dbReference type="EMBL" id="CP030280">
    <property type="protein sequence ID" value="AWY97149.1"/>
    <property type="molecule type" value="Genomic_DNA"/>
</dbReference>
<dbReference type="OrthoDB" id="9806267at2"/>
<feature type="domain" description="MurNAc-LAA" evidence="3">
    <location>
        <begin position="110"/>
        <end position="222"/>
    </location>
</feature>
<dbReference type="RefSeq" id="WP_111918029.1">
    <property type="nucleotide sequence ID" value="NZ_CP030280.1"/>
</dbReference>
<keyword evidence="2" id="KW-0732">Signal</keyword>
<dbReference type="Gene3D" id="3.40.630.40">
    <property type="entry name" value="Zn-dependent exopeptidases"/>
    <property type="match status" value="1"/>
</dbReference>
<keyword evidence="1" id="KW-0378">Hydrolase</keyword>
<gene>
    <name evidence="4" type="ORF">DQQ01_02155</name>
</gene>
<dbReference type="PANTHER" id="PTHR30404:SF0">
    <property type="entry name" value="N-ACETYLMURAMOYL-L-ALANINE AMIDASE AMIC"/>
    <property type="match status" value="1"/>
</dbReference>
<dbReference type="InterPro" id="IPR050695">
    <property type="entry name" value="N-acetylmuramoyl_amidase_3"/>
</dbReference>
<evidence type="ECO:0000259" key="3">
    <source>
        <dbReference type="SMART" id="SM00646"/>
    </source>
</evidence>
<dbReference type="SUPFAM" id="SSF53187">
    <property type="entry name" value="Zn-dependent exopeptidases"/>
    <property type="match status" value="1"/>
</dbReference>
<reference evidence="5" key="1">
    <citation type="submission" date="2018-06" db="EMBL/GenBank/DDBJ databases">
        <title>Description of Blautia argi sp. nov., a new anaerobic isolated from dog feces.</title>
        <authorList>
            <person name="Chang Y.-H."/>
            <person name="Paek J."/>
            <person name="Shin Y."/>
        </authorList>
    </citation>
    <scope>NUCLEOTIDE SEQUENCE [LARGE SCALE GENOMIC DNA]</scope>
    <source>
        <strain evidence="5">KCTC 15426</strain>
    </source>
</reference>
<dbReference type="SMART" id="SM00646">
    <property type="entry name" value="Ami_3"/>
    <property type="match status" value="1"/>
</dbReference>
<dbReference type="CDD" id="cd02696">
    <property type="entry name" value="MurNAc-LAA"/>
    <property type="match status" value="1"/>
</dbReference>
<feature type="signal peptide" evidence="2">
    <location>
        <begin position="1"/>
        <end position="22"/>
    </location>
</feature>
<dbReference type="KEGG" id="blau:DQQ01_02155"/>
<dbReference type="InterPro" id="IPR002508">
    <property type="entry name" value="MurNAc-LAA_cat"/>
</dbReference>
<evidence type="ECO:0000256" key="1">
    <source>
        <dbReference type="ARBA" id="ARBA00022801"/>
    </source>
</evidence>
<evidence type="ECO:0000256" key="2">
    <source>
        <dbReference type="SAM" id="SignalP"/>
    </source>
</evidence>